<evidence type="ECO:0000256" key="7">
    <source>
        <dbReference type="ARBA" id="ARBA00022840"/>
    </source>
</evidence>
<feature type="compositionally biased region" description="Basic and acidic residues" evidence="13">
    <location>
        <begin position="926"/>
        <end position="940"/>
    </location>
</feature>
<dbReference type="Gene3D" id="3.40.50.1000">
    <property type="entry name" value="HAD superfamily/HAD-like"/>
    <property type="match status" value="1"/>
</dbReference>
<keyword evidence="3" id="KW-1003">Cell membrane</keyword>
<evidence type="ECO:0000256" key="6">
    <source>
        <dbReference type="ARBA" id="ARBA00022741"/>
    </source>
</evidence>
<protein>
    <submittedName>
        <fullName evidence="16">Calcium-translocating P-type ATPase</fullName>
    </submittedName>
</protein>
<dbReference type="SFLD" id="SFLDG00002">
    <property type="entry name" value="C1.7:_P-type_atpase_like"/>
    <property type="match status" value="1"/>
</dbReference>
<keyword evidence="6" id="KW-0547">Nucleotide-binding</keyword>
<dbReference type="PRINTS" id="PR00119">
    <property type="entry name" value="CATATPASE"/>
</dbReference>
<keyword evidence="9" id="KW-1278">Translocase</keyword>
<organism evidence="16 17">
    <name type="scientific">Kribbella amoyensis</name>
    <dbReference type="NCBI Taxonomy" id="996641"/>
    <lineage>
        <taxon>Bacteria</taxon>
        <taxon>Bacillati</taxon>
        <taxon>Actinomycetota</taxon>
        <taxon>Actinomycetes</taxon>
        <taxon>Propionibacteriales</taxon>
        <taxon>Kribbellaceae</taxon>
        <taxon>Kribbella</taxon>
    </lineage>
</organism>
<dbReference type="InterPro" id="IPR059000">
    <property type="entry name" value="ATPase_P-type_domA"/>
</dbReference>
<dbReference type="SFLD" id="SFLDF00027">
    <property type="entry name" value="p-type_atpase"/>
    <property type="match status" value="1"/>
</dbReference>
<dbReference type="Gene3D" id="1.20.1110.10">
    <property type="entry name" value="Calcium-transporting ATPase, transmembrane domain"/>
    <property type="match status" value="1"/>
</dbReference>
<dbReference type="SUPFAM" id="SSF81660">
    <property type="entry name" value="Metal cation-transporting ATPase, ATP-binding domain N"/>
    <property type="match status" value="1"/>
</dbReference>
<dbReference type="Pfam" id="PF00122">
    <property type="entry name" value="E1-E2_ATPase"/>
    <property type="match status" value="1"/>
</dbReference>
<evidence type="ECO:0000313" key="16">
    <source>
        <dbReference type="EMBL" id="TWD84605.1"/>
    </source>
</evidence>
<dbReference type="InterPro" id="IPR006068">
    <property type="entry name" value="ATPase_P-typ_cation-transptr_C"/>
</dbReference>
<dbReference type="SUPFAM" id="SSF56784">
    <property type="entry name" value="HAD-like"/>
    <property type="match status" value="1"/>
</dbReference>
<evidence type="ECO:0000256" key="11">
    <source>
        <dbReference type="ARBA" id="ARBA00023136"/>
    </source>
</evidence>
<evidence type="ECO:0000256" key="9">
    <source>
        <dbReference type="ARBA" id="ARBA00022967"/>
    </source>
</evidence>
<dbReference type="GO" id="GO:0019829">
    <property type="term" value="F:ATPase-coupled monoatomic cation transmembrane transporter activity"/>
    <property type="evidence" value="ECO:0007669"/>
    <property type="project" value="TreeGrafter"/>
</dbReference>
<dbReference type="InterPro" id="IPR008250">
    <property type="entry name" value="ATPase_P-typ_transduc_dom_A_sf"/>
</dbReference>
<dbReference type="Proteomes" id="UP000318380">
    <property type="component" value="Unassembled WGS sequence"/>
</dbReference>
<dbReference type="AlphaFoldDB" id="A0A561C0D7"/>
<dbReference type="EMBL" id="VIVK01000001">
    <property type="protein sequence ID" value="TWD84605.1"/>
    <property type="molecule type" value="Genomic_DNA"/>
</dbReference>
<gene>
    <name evidence="16" type="ORF">FB561_5798</name>
</gene>
<dbReference type="InterPro" id="IPR036412">
    <property type="entry name" value="HAD-like_sf"/>
</dbReference>
<dbReference type="GO" id="GO:0005524">
    <property type="term" value="F:ATP binding"/>
    <property type="evidence" value="ECO:0007669"/>
    <property type="project" value="UniProtKB-KW"/>
</dbReference>
<dbReference type="InterPro" id="IPR001757">
    <property type="entry name" value="P_typ_ATPase"/>
</dbReference>
<feature type="transmembrane region" description="Helical" evidence="14">
    <location>
        <begin position="250"/>
        <end position="275"/>
    </location>
</feature>
<feature type="transmembrane region" description="Helical" evidence="14">
    <location>
        <begin position="798"/>
        <end position="817"/>
    </location>
</feature>
<evidence type="ECO:0000259" key="15">
    <source>
        <dbReference type="SMART" id="SM00831"/>
    </source>
</evidence>
<comment type="similarity">
    <text evidence="2">Belongs to the cation transport ATPase (P-type) (TC 3.A.3) family. Type IIA subfamily.</text>
</comment>
<evidence type="ECO:0000256" key="10">
    <source>
        <dbReference type="ARBA" id="ARBA00022989"/>
    </source>
</evidence>
<dbReference type="SFLD" id="SFLDS00003">
    <property type="entry name" value="Haloacid_Dehalogenase"/>
    <property type="match status" value="1"/>
</dbReference>
<reference evidence="16 17" key="1">
    <citation type="submission" date="2019-06" db="EMBL/GenBank/DDBJ databases">
        <title>Sequencing the genomes of 1000 actinobacteria strains.</title>
        <authorList>
            <person name="Klenk H.-P."/>
        </authorList>
    </citation>
    <scope>NUCLEOTIDE SEQUENCE [LARGE SCALE GENOMIC DNA]</scope>
    <source>
        <strain evidence="16 17">DSM 24683</strain>
    </source>
</reference>
<feature type="transmembrane region" description="Helical" evidence="14">
    <location>
        <begin position="295"/>
        <end position="312"/>
    </location>
</feature>
<dbReference type="InterPro" id="IPR023214">
    <property type="entry name" value="HAD_sf"/>
</dbReference>
<dbReference type="Gene3D" id="2.70.150.10">
    <property type="entry name" value="Calcium-transporting ATPase, cytoplasmic transduction domain A"/>
    <property type="match status" value="1"/>
</dbReference>
<comment type="catalytic activity">
    <reaction evidence="12">
        <text>ATP + H2O = ADP + phosphate + H(+)</text>
        <dbReference type="Rhea" id="RHEA:13065"/>
        <dbReference type="ChEBI" id="CHEBI:15377"/>
        <dbReference type="ChEBI" id="CHEBI:15378"/>
        <dbReference type="ChEBI" id="CHEBI:30616"/>
        <dbReference type="ChEBI" id="CHEBI:43474"/>
        <dbReference type="ChEBI" id="CHEBI:456216"/>
    </reaction>
</comment>
<dbReference type="GO" id="GO:0005886">
    <property type="term" value="C:plasma membrane"/>
    <property type="evidence" value="ECO:0007669"/>
    <property type="project" value="UniProtKB-SubCell"/>
</dbReference>
<dbReference type="Gene3D" id="3.40.1110.10">
    <property type="entry name" value="Calcium-transporting ATPase, cytoplasmic domain N"/>
    <property type="match status" value="1"/>
</dbReference>
<dbReference type="PRINTS" id="PR00120">
    <property type="entry name" value="HATPASE"/>
</dbReference>
<dbReference type="GO" id="GO:0016887">
    <property type="term" value="F:ATP hydrolysis activity"/>
    <property type="evidence" value="ECO:0007669"/>
    <property type="project" value="InterPro"/>
</dbReference>
<evidence type="ECO:0000256" key="5">
    <source>
        <dbReference type="ARBA" id="ARBA00022692"/>
    </source>
</evidence>
<dbReference type="InterPro" id="IPR004014">
    <property type="entry name" value="ATPase_P-typ_cation-transptr_N"/>
</dbReference>
<evidence type="ECO:0000256" key="12">
    <source>
        <dbReference type="ARBA" id="ARBA00049360"/>
    </source>
</evidence>
<keyword evidence="11 14" id="KW-0472">Membrane</keyword>
<dbReference type="InterPro" id="IPR044492">
    <property type="entry name" value="P_typ_ATPase_HD_dom"/>
</dbReference>
<name>A0A561C0D7_9ACTN</name>
<dbReference type="PROSITE" id="PS00154">
    <property type="entry name" value="ATPASE_E1_E2"/>
    <property type="match status" value="1"/>
</dbReference>
<proteinExistence type="inferred from homology"/>
<feature type="transmembrane region" description="Helical" evidence="14">
    <location>
        <begin position="838"/>
        <end position="860"/>
    </location>
</feature>
<evidence type="ECO:0000256" key="14">
    <source>
        <dbReference type="SAM" id="Phobius"/>
    </source>
</evidence>
<evidence type="ECO:0000256" key="3">
    <source>
        <dbReference type="ARBA" id="ARBA00022475"/>
    </source>
</evidence>
<feature type="region of interest" description="Disordered" evidence="13">
    <location>
        <begin position="912"/>
        <end position="940"/>
    </location>
</feature>
<dbReference type="PANTHER" id="PTHR43294">
    <property type="entry name" value="SODIUM/POTASSIUM-TRANSPORTING ATPASE SUBUNIT ALPHA"/>
    <property type="match status" value="1"/>
</dbReference>
<evidence type="ECO:0000256" key="4">
    <source>
        <dbReference type="ARBA" id="ARBA00022553"/>
    </source>
</evidence>
<dbReference type="InterPro" id="IPR018303">
    <property type="entry name" value="ATPase_P-typ_P_site"/>
</dbReference>
<dbReference type="FunFam" id="2.70.150.10:FF:000160">
    <property type="entry name" value="Sarcoplasmic/endoplasmic reticulum calcium ATPase 1"/>
    <property type="match status" value="1"/>
</dbReference>
<dbReference type="Pfam" id="PF00690">
    <property type="entry name" value="Cation_ATPase_N"/>
    <property type="match status" value="1"/>
</dbReference>
<accession>A0A561C0D7</accession>
<keyword evidence="17" id="KW-1185">Reference proteome</keyword>
<dbReference type="RefSeq" id="WP_202880761.1">
    <property type="nucleotide sequence ID" value="NZ_VIVK01000001.1"/>
</dbReference>
<evidence type="ECO:0000256" key="8">
    <source>
        <dbReference type="ARBA" id="ARBA00022842"/>
    </source>
</evidence>
<evidence type="ECO:0000313" key="17">
    <source>
        <dbReference type="Proteomes" id="UP000318380"/>
    </source>
</evidence>
<dbReference type="InterPro" id="IPR023298">
    <property type="entry name" value="ATPase_P-typ_TM_dom_sf"/>
</dbReference>
<comment type="subcellular location">
    <subcellularLocation>
        <location evidence="1">Cell membrane</location>
        <topology evidence="1">Multi-pass membrane protein</topology>
    </subcellularLocation>
</comment>
<feature type="transmembrane region" description="Helical" evidence="14">
    <location>
        <begin position="758"/>
        <end position="778"/>
    </location>
</feature>
<evidence type="ECO:0000256" key="2">
    <source>
        <dbReference type="ARBA" id="ARBA00005675"/>
    </source>
</evidence>
<keyword evidence="7" id="KW-0067">ATP-binding</keyword>
<dbReference type="SUPFAM" id="SSF81653">
    <property type="entry name" value="Calcium ATPase, transduction domain A"/>
    <property type="match status" value="1"/>
</dbReference>
<feature type="transmembrane region" description="Helical" evidence="14">
    <location>
        <begin position="73"/>
        <end position="100"/>
    </location>
</feature>
<feature type="domain" description="Cation-transporting P-type ATPase N-terminal" evidence="15">
    <location>
        <begin position="14"/>
        <end position="87"/>
    </location>
</feature>
<dbReference type="SUPFAM" id="SSF81665">
    <property type="entry name" value="Calcium ATPase, transmembrane domain M"/>
    <property type="match status" value="1"/>
</dbReference>
<comment type="caution">
    <text evidence="16">The sequence shown here is derived from an EMBL/GenBank/DDBJ whole genome shotgun (WGS) entry which is preliminary data.</text>
</comment>
<sequence>MTATPRPVEDLETADPREPADRLFRDLRTSVDGLTAREAERRLVAYGPNELTRRQGSGWLGELVRQLTHPLALLLWLAAVLAAAGGTPVLAVAIVVVILLNAGLAFVQERQAERAVEALAAYLPVLTTVVRDGVAGSVEARTLVPGDVVVLSEGNRVSADVRLVSGAVEIDNSTLTGESVPVVRSADLTDPSGGLLDAGDLVFSGTSCTAGEARGIVFATGMHTELGRIAGMSQRVTRADSPLERQVKRVAWLIAAVAIGAGLLFLLLGTTVAGLSLPEALNFAIGLLVANVPEGLLPTITLALAVGVRILARAGGVVKRLSAVETLGSTTVICTDKTGTLTQNRMHVTDVWTPSGPIPLDRSDQVTVRRLADALALCSNADADTGDPTEVALVRAAVELGTGVDAAERARRRTAQFAFDPSVRMMSTIDRELDGRGKIVHAKGAPEEILARSTHFLTAAGSQVLTDPDRAWFARTFTEFAGRGLRLIGVADRVIEPGSGPAARTEVERELTFLGVVAMLDPPRPEVADAVRRCQAAGIRLIVVTGDNGLTAAEIARQVGIATDDTAVVTGTELDRMSESDLDQLLATRRSLVFARSSPESKLRIADALRAEGHVVAMTGDGVNDAPALRRADIGVAMGASGTDVAREAATMVLTDDNFADIVTAVEAGRRVYDNVRKFIVYIFAHATPEVVPFLVYALSGGRIPLPLTVLQILAIDLGTETLPALALGREPAEPGLMDRPPRHRSDSVIDGPMLARAWGLLGGVSAVLVVGVYFWTLLAGGWRPGDPTGSGEALHHLWLQATTMTFLGIVACQIGTAFSARTQYASLRSIGVLSNRLLLWGVLFELVFAAAVVTVAPLQDLFGTAVPPLAQLSILLTFPVLVWGADETWRLIRRRRGRSAVRVARGADGPVTGAASPFSGPDARGALEVEGRTQERSTR</sequence>
<dbReference type="GO" id="GO:1902600">
    <property type="term" value="P:proton transmembrane transport"/>
    <property type="evidence" value="ECO:0007669"/>
    <property type="project" value="TreeGrafter"/>
</dbReference>
<keyword evidence="8" id="KW-0460">Magnesium</keyword>
<dbReference type="NCBIfam" id="TIGR01494">
    <property type="entry name" value="ATPase_P-type"/>
    <property type="match status" value="2"/>
</dbReference>
<keyword evidence="4" id="KW-0597">Phosphoprotein</keyword>
<feature type="transmembrane region" description="Helical" evidence="14">
    <location>
        <begin position="866"/>
        <end position="886"/>
    </location>
</feature>
<keyword evidence="10 14" id="KW-1133">Transmembrane helix</keyword>
<evidence type="ECO:0000256" key="13">
    <source>
        <dbReference type="SAM" id="MobiDB-lite"/>
    </source>
</evidence>
<dbReference type="FunFam" id="3.40.50.1000:FF:000083">
    <property type="entry name" value="Sodium/potassium-transporting ATPase subunit alpha"/>
    <property type="match status" value="1"/>
</dbReference>
<dbReference type="InterPro" id="IPR023299">
    <property type="entry name" value="ATPase_P-typ_cyto_dom_N"/>
</dbReference>
<dbReference type="Pfam" id="PF00689">
    <property type="entry name" value="Cation_ATPase_C"/>
    <property type="match status" value="1"/>
</dbReference>
<keyword evidence="5 14" id="KW-0812">Transmembrane</keyword>
<dbReference type="SMART" id="SM00831">
    <property type="entry name" value="Cation_ATPase_N"/>
    <property type="match status" value="1"/>
</dbReference>
<dbReference type="Pfam" id="PF13246">
    <property type="entry name" value="Cation_ATPase"/>
    <property type="match status" value="1"/>
</dbReference>
<dbReference type="InterPro" id="IPR050510">
    <property type="entry name" value="Cation_transp_ATPase_P-type"/>
</dbReference>
<dbReference type="PANTHER" id="PTHR43294:SF21">
    <property type="entry name" value="CATION TRANSPORTING ATPASE"/>
    <property type="match status" value="1"/>
</dbReference>
<evidence type="ECO:0000256" key="1">
    <source>
        <dbReference type="ARBA" id="ARBA00004651"/>
    </source>
</evidence>